<keyword evidence="3" id="KW-1185">Reference proteome</keyword>
<dbReference type="Pfam" id="PF08905">
    <property type="entry name" value="DUF1850"/>
    <property type="match status" value="1"/>
</dbReference>
<dbReference type="EMBL" id="BAABCK010000063">
    <property type="protein sequence ID" value="GAA3729790.1"/>
    <property type="molecule type" value="Genomic_DNA"/>
</dbReference>
<comment type="caution">
    <text evidence="2">The sequence shown here is derived from an EMBL/GenBank/DDBJ whole genome shotgun (WGS) entry which is preliminary data.</text>
</comment>
<accession>A0ABP7F2V9</accession>
<sequence>MVSSNDKKTLRRRNVFFTLIVISTVALLVILYITTPFHISISDMETGEVLYSTRIDDGERFSVEYIHSVERSPVKEIFEVRGTDIYTMESHTESFGAGMPYEGDVMELKDGKFIISEINRPVHGGALRIRPSSVFPHHIMIGEDDILISEPPFKGRNLEVNVTRAFFKRGEIDGR</sequence>
<gene>
    <name evidence="2" type="ORF">GCM10022378_17870</name>
</gene>
<evidence type="ECO:0000313" key="3">
    <source>
        <dbReference type="Proteomes" id="UP001500920"/>
    </source>
</evidence>
<feature type="transmembrane region" description="Helical" evidence="1">
    <location>
        <begin position="15"/>
        <end position="34"/>
    </location>
</feature>
<protein>
    <recommendedName>
        <fullName evidence="4">DUF1850 domain-containing protein</fullName>
    </recommendedName>
</protein>
<dbReference type="Proteomes" id="UP001500920">
    <property type="component" value="Unassembled WGS sequence"/>
</dbReference>
<name>A0ABP7F2V9_9STAP</name>
<dbReference type="RefSeq" id="WP_344703611.1">
    <property type="nucleotide sequence ID" value="NZ_BAABCK010000063.1"/>
</dbReference>
<keyword evidence="1" id="KW-1133">Transmembrane helix</keyword>
<keyword evidence="1" id="KW-0472">Membrane</keyword>
<proteinExistence type="predicted"/>
<organism evidence="2 3">
    <name type="scientific">Salinicoccus jeotgali</name>
    <dbReference type="NCBI Taxonomy" id="381634"/>
    <lineage>
        <taxon>Bacteria</taxon>
        <taxon>Bacillati</taxon>
        <taxon>Bacillota</taxon>
        <taxon>Bacilli</taxon>
        <taxon>Bacillales</taxon>
        <taxon>Staphylococcaceae</taxon>
        <taxon>Salinicoccus</taxon>
    </lineage>
</organism>
<keyword evidence="1" id="KW-0812">Transmembrane</keyword>
<reference evidence="3" key="1">
    <citation type="journal article" date="2019" name="Int. J. Syst. Evol. Microbiol.">
        <title>The Global Catalogue of Microorganisms (GCM) 10K type strain sequencing project: providing services to taxonomists for standard genome sequencing and annotation.</title>
        <authorList>
            <consortium name="The Broad Institute Genomics Platform"/>
            <consortium name="The Broad Institute Genome Sequencing Center for Infectious Disease"/>
            <person name="Wu L."/>
            <person name="Ma J."/>
        </authorList>
    </citation>
    <scope>NUCLEOTIDE SEQUENCE [LARGE SCALE GENOMIC DNA]</scope>
    <source>
        <strain evidence="3">JCM 16981</strain>
    </source>
</reference>
<evidence type="ECO:0000313" key="2">
    <source>
        <dbReference type="EMBL" id="GAA3729790.1"/>
    </source>
</evidence>
<evidence type="ECO:0000256" key="1">
    <source>
        <dbReference type="SAM" id="Phobius"/>
    </source>
</evidence>
<dbReference type="InterPro" id="IPR015001">
    <property type="entry name" value="DUF1850"/>
</dbReference>
<evidence type="ECO:0008006" key="4">
    <source>
        <dbReference type="Google" id="ProtNLM"/>
    </source>
</evidence>